<name>A0ABR3GDX8_9PEZI</name>
<protein>
    <submittedName>
        <fullName evidence="2">Uncharacterized protein</fullName>
    </submittedName>
</protein>
<feature type="chain" id="PRO_5047364689" evidence="1">
    <location>
        <begin position="27"/>
        <end position="180"/>
    </location>
</feature>
<dbReference type="EMBL" id="JBBBZM010000104">
    <property type="protein sequence ID" value="KAL0634115.1"/>
    <property type="molecule type" value="Genomic_DNA"/>
</dbReference>
<evidence type="ECO:0000256" key="1">
    <source>
        <dbReference type="SAM" id="SignalP"/>
    </source>
</evidence>
<comment type="caution">
    <text evidence="2">The sequence shown here is derived from an EMBL/GenBank/DDBJ whole genome shotgun (WGS) entry which is preliminary data.</text>
</comment>
<keyword evidence="1" id="KW-0732">Signal</keyword>
<keyword evidence="3" id="KW-1185">Reference proteome</keyword>
<accession>A0ABR3GDX8</accession>
<organism evidence="2 3">
    <name type="scientific">Discina gigas</name>
    <dbReference type="NCBI Taxonomy" id="1032678"/>
    <lineage>
        <taxon>Eukaryota</taxon>
        <taxon>Fungi</taxon>
        <taxon>Dikarya</taxon>
        <taxon>Ascomycota</taxon>
        <taxon>Pezizomycotina</taxon>
        <taxon>Pezizomycetes</taxon>
        <taxon>Pezizales</taxon>
        <taxon>Discinaceae</taxon>
        <taxon>Discina</taxon>
    </lineage>
</organism>
<sequence>MLAKSILSTALLLATALSAAAQGLTAVDITMIDDPYEICADREIDIYGPIPADAIPIQGGYSFDANSDALHWVRAQIALATSSDLEKREWANIGIGMFAQNWCTGQGSWFDNVEYGTHYVDHTNMFAVGISYRGLRDNEHLDFSRLAGSDWCGKYVFSAGRLTPVGCFNCQAINCFELWN</sequence>
<evidence type="ECO:0000313" key="3">
    <source>
        <dbReference type="Proteomes" id="UP001447188"/>
    </source>
</evidence>
<evidence type="ECO:0000313" key="2">
    <source>
        <dbReference type="EMBL" id="KAL0634115.1"/>
    </source>
</evidence>
<gene>
    <name evidence="2" type="ORF">Q9L58_006994</name>
</gene>
<feature type="signal peptide" evidence="1">
    <location>
        <begin position="1"/>
        <end position="26"/>
    </location>
</feature>
<proteinExistence type="predicted"/>
<reference evidence="2 3" key="1">
    <citation type="submission" date="2024-02" db="EMBL/GenBank/DDBJ databases">
        <title>Discinaceae phylogenomics.</title>
        <authorList>
            <person name="Dirks A.C."/>
            <person name="James T.Y."/>
        </authorList>
    </citation>
    <scope>NUCLEOTIDE SEQUENCE [LARGE SCALE GENOMIC DNA]</scope>
    <source>
        <strain evidence="2 3">ACD0624</strain>
    </source>
</reference>
<dbReference type="Proteomes" id="UP001447188">
    <property type="component" value="Unassembled WGS sequence"/>
</dbReference>